<proteinExistence type="predicted"/>
<accession>A0ABD0W0U5</accession>
<evidence type="ECO:0000313" key="2">
    <source>
        <dbReference type="EMBL" id="KAL0962328.1"/>
    </source>
</evidence>
<dbReference type="AlphaFoldDB" id="A0ABD0W0U5"/>
<name>A0ABD0W0U5_UMBPY</name>
<protein>
    <submittedName>
        <fullName evidence="2">Uncharacterized protein</fullName>
    </submittedName>
</protein>
<sequence>MPGSLELSALYAPHHRLLIIGNITASLSYQHPKALGRFQRRLPRVPLDRRPKESWSGERVEAELERDRRPPPREAPPYCRSAVSAVCDELS</sequence>
<dbReference type="EMBL" id="JAGEUA010000011">
    <property type="protein sequence ID" value="KAL0962328.1"/>
    <property type="molecule type" value="Genomic_DNA"/>
</dbReference>
<feature type="region of interest" description="Disordered" evidence="1">
    <location>
        <begin position="47"/>
        <end position="78"/>
    </location>
</feature>
<comment type="caution">
    <text evidence="2">The sequence shown here is derived from an EMBL/GenBank/DDBJ whole genome shotgun (WGS) entry which is preliminary data.</text>
</comment>
<gene>
    <name evidence="2" type="ORF">UPYG_G00338680</name>
</gene>
<dbReference type="Proteomes" id="UP001557470">
    <property type="component" value="Unassembled WGS sequence"/>
</dbReference>
<feature type="compositionally biased region" description="Basic and acidic residues" evidence="1">
    <location>
        <begin position="47"/>
        <end position="72"/>
    </location>
</feature>
<evidence type="ECO:0000313" key="3">
    <source>
        <dbReference type="Proteomes" id="UP001557470"/>
    </source>
</evidence>
<organism evidence="2 3">
    <name type="scientific">Umbra pygmaea</name>
    <name type="common">Eastern mudminnow</name>
    <dbReference type="NCBI Taxonomy" id="75934"/>
    <lineage>
        <taxon>Eukaryota</taxon>
        <taxon>Metazoa</taxon>
        <taxon>Chordata</taxon>
        <taxon>Craniata</taxon>
        <taxon>Vertebrata</taxon>
        <taxon>Euteleostomi</taxon>
        <taxon>Actinopterygii</taxon>
        <taxon>Neopterygii</taxon>
        <taxon>Teleostei</taxon>
        <taxon>Protacanthopterygii</taxon>
        <taxon>Esociformes</taxon>
        <taxon>Umbridae</taxon>
        <taxon>Umbra</taxon>
    </lineage>
</organism>
<keyword evidence="3" id="KW-1185">Reference proteome</keyword>
<evidence type="ECO:0000256" key="1">
    <source>
        <dbReference type="SAM" id="MobiDB-lite"/>
    </source>
</evidence>
<reference evidence="2 3" key="1">
    <citation type="submission" date="2024-06" db="EMBL/GenBank/DDBJ databases">
        <authorList>
            <person name="Pan Q."/>
            <person name="Wen M."/>
            <person name="Jouanno E."/>
            <person name="Zahm M."/>
            <person name="Klopp C."/>
            <person name="Cabau C."/>
            <person name="Louis A."/>
            <person name="Berthelot C."/>
            <person name="Parey E."/>
            <person name="Roest Crollius H."/>
            <person name="Montfort J."/>
            <person name="Robinson-Rechavi M."/>
            <person name="Bouchez O."/>
            <person name="Lampietro C."/>
            <person name="Lopez Roques C."/>
            <person name="Donnadieu C."/>
            <person name="Postlethwait J."/>
            <person name="Bobe J."/>
            <person name="Verreycken H."/>
            <person name="Guiguen Y."/>
        </authorList>
    </citation>
    <scope>NUCLEOTIDE SEQUENCE [LARGE SCALE GENOMIC DNA]</scope>
    <source>
        <strain evidence="2">Up_M1</strain>
        <tissue evidence="2">Testis</tissue>
    </source>
</reference>